<evidence type="ECO:0000313" key="1">
    <source>
        <dbReference type="EMBL" id="CAD1580735.1"/>
    </source>
</evidence>
<gene>
    <name evidence="1" type="ORF">BBRV_LOCUS117820</name>
</gene>
<dbReference type="EMBL" id="CADCXW020000345">
    <property type="protein sequence ID" value="CAD1580735.1"/>
    <property type="molecule type" value="Genomic_DNA"/>
</dbReference>
<organism evidence="1">
    <name type="scientific">Bracon brevicornis</name>
    <dbReference type="NCBI Taxonomy" id="1563983"/>
    <lineage>
        <taxon>Eukaryota</taxon>
        <taxon>Metazoa</taxon>
        <taxon>Ecdysozoa</taxon>
        <taxon>Arthropoda</taxon>
        <taxon>Hexapoda</taxon>
        <taxon>Insecta</taxon>
        <taxon>Pterygota</taxon>
        <taxon>Neoptera</taxon>
        <taxon>Endopterygota</taxon>
        <taxon>Hymenoptera</taxon>
        <taxon>Apocrita</taxon>
        <taxon>Ichneumonoidea</taxon>
        <taxon>Braconidae</taxon>
        <taxon>Braconinae</taxon>
        <taxon>Bracon</taxon>
    </lineage>
</organism>
<dbReference type="AlphaFoldDB" id="A0A6V7LX04"/>
<reference evidence="1" key="1">
    <citation type="submission" date="2020-07" db="EMBL/GenBank/DDBJ databases">
        <authorList>
            <person name="Ferguson B K."/>
        </authorList>
    </citation>
    <scope>NUCLEOTIDE SEQUENCE</scope>
    <source>
        <strain evidence="1">L06</strain>
    </source>
</reference>
<accession>A0A6V7LX04</accession>
<proteinExistence type="predicted"/>
<sequence length="162" mass="18714">MTLGRCPGGSVDLSLFCPECPDYNIRFEGSADWLRMNYSTWPDFMIYEDHRIPIGDSEYSMLKKRITMKFDNQADFPNKLRRFLIRENALIDADTFASPHVVRQLGVLNQLTEGKRDRAVQALVAPIQHHHLDDLMAERPELDDGKEITIIVPTKYKKHPAK</sequence>
<protein>
    <submittedName>
        <fullName evidence="1">Uncharacterized protein</fullName>
    </submittedName>
</protein>
<name>A0A6V7LX04_9HYME</name>